<evidence type="ECO:0000256" key="5">
    <source>
        <dbReference type="ARBA" id="ARBA00017394"/>
    </source>
</evidence>
<evidence type="ECO:0000256" key="6">
    <source>
        <dbReference type="ARBA" id="ARBA00022630"/>
    </source>
</evidence>
<feature type="domain" description="HTH marR-type" evidence="18">
    <location>
        <begin position="1"/>
        <end position="94"/>
    </location>
</feature>
<keyword evidence="6 17" id="KW-0285">Flavoprotein</keyword>
<dbReference type="STRING" id="529709.PYCH_10250"/>
<dbReference type="eggNOG" id="arCOG01904">
    <property type="taxonomic scope" value="Archaea"/>
</dbReference>
<dbReference type="GO" id="GO:0000166">
    <property type="term" value="F:nucleotide binding"/>
    <property type="evidence" value="ECO:0007669"/>
    <property type="project" value="UniProtKB-UniRule"/>
</dbReference>
<evidence type="ECO:0000313" key="21">
    <source>
        <dbReference type="Proteomes" id="UP000008386"/>
    </source>
</evidence>
<dbReference type="OrthoDB" id="30955at2157"/>
<dbReference type="GO" id="GO:0008531">
    <property type="term" value="F:riboflavin kinase activity"/>
    <property type="evidence" value="ECO:0007669"/>
    <property type="project" value="InterPro"/>
</dbReference>
<dbReference type="GO" id="GO:0009231">
    <property type="term" value="P:riboflavin biosynthetic process"/>
    <property type="evidence" value="ECO:0007669"/>
    <property type="project" value="InterPro"/>
</dbReference>
<dbReference type="InterPro" id="IPR023470">
    <property type="entry name" value="Riboflavin_kinase_archaeal"/>
</dbReference>
<dbReference type="RefSeq" id="WP_013905765.1">
    <property type="nucleotide sequence ID" value="NC_015680.1"/>
</dbReference>
<gene>
    <name evidence="17" type="primary">ribK</name>
    <name evidence="20" type="ordered locus">PYCH_10250</name>
</gene>
<evidence type="ECO:0000259" key="18">
    <source>
        <dbReference type="SMART" id="SM00347"/>
    </source>
</evidence>
<evidence type="ECO:0000256" key="14">
    <source>
        <dbReference type="ARBA" id="ARBA00030544"/>
    </source>
</evidence>
<keyword evidence="9 17" id="KW-0479">Metal-binding</keyword>
<evidence type="ECO:0000256" key="11">
    <source>
        <dbReference type="ARBA" id="ARBA00022777"/>
    </source>
</evidence>
<feature type="binding site" evidence="17">
    <location>
        <begin position="193"/>
        <end position="196"/>
    </location>
    <ligand>
        <name>CDP</name>
        <dbReference type="ChEBI" id="CHEBI:58069"/>
    </ligand>
</feature>
<evidence type="ECO:0000256" key="3">
    <source>
        <dbReference type="ARBA" id="ARBA00006428"/>
    </source>
</evidence>
<feature type="binding site" evidence="17">
    <location>
        <position position="188"/>
    </location>
    <ligand>
        <name>FMN</name>
        <dbReference type="ChEBI" id="CHEBI:58210"/>
    </ligand>
</feature>
<proteinExistence type="inferred from homology"/>
<dbReference type="PANTHER" id="PTHR40706">
    <property type="entry name" value="RIBOFLAVIN KINASE"/>
    <property type="match status" value="1"/>
</dbReference>
<dbReference type="SUPFAM" id="SSF46785">
    <property type="entry name" value="Winged helix' DNA-binding domain"/>
    <property type="match status" value="1"/>
</dbReference>
<dbReference type="SMART" id="SM00419">
    <property type="entry name" value="HTH_CRP"/>
    <property type="match status" value="1"/>
</dbReference>
<evidence type="ECO:0000256" key="1">
    <source>
        <dbReference type="ARBA" id="ARBA00003072"/>
    </source>
</evidence>
<keyword evidence="7 17" id="KW-0288">FMN</keyword>
<evidence type="ECO:0000259" key="19">
    <source>
        <dbReference type="SMART" id="SM00419"/>
    </source>
</evidence>
<comment type="caution">
    <text evidence="17">Lacks conserved residue(s) required for the propagation of feature annotation.</text>
</comment>
<dbReference type="PANTHER" id="PTHR40706:SF1">
    <property type="entry name" value="RIBOFLAVIN KINASE"/>
    <property type="match status" value="1"/>
</dbReference>
<feature type="domain" description="HTH crp-type" evidence="19">
    <location>
        <begin position="16"/>
        <end position="68"/>
    </location>
</feature>
<comment type="function">
    <text evidence="1 17">Catalyzes the CTP-dependent phosphorylation of riboflavin (vitamin B2) to form flavin mononucleotide (FMN).</text>
</comment>
<dbReference type="SUPFAM" id="SSF82114">
    <property type="entry name" value="Riboflavin kinase-like"/>
    <property type="match status" value="1"/>
</dbReference>
<dbReference type="SMART" id="SM00347">
    <property type="entry name" value="HTH_MARR"/>
    <property type="match status" value="1"/>
</dbReference>
<keyword evidence="10 17" id="KW-0547">Nucleotide-binding</keyword>
<evidence type="ECO:0000256" key="4">
    <source>
        <dbReference type="ARBA" id="ARBA00011987"/>
    </source>
</evidence>
<dbReference type="EC" id="2.7.1.161" evidence="4 17"/>
<dbReference type="EMBL" id="CP002779">
    <property type="protein sequence ID" value="AEH24708.1"/>
    <property type="molecule type" value="Genomic_DNA"/>
</dbReference>
<evidence type="ECO:0000256" key="8">
    <source>
        <dbReference type="ARBA" id="ARBA00022679"/>
    </source>
</evidence>
<evidence type="ECO:0000256" key="9">
    <source>
        <dbReference type="ARBA" id="ARBA00022723"/>
    </source>
</evidence>
<keyword evidence="21" id="KW-1185">Reference proteome</keyword>
<evidence type="ECO:0000256" key="16">
    <source>
        <dbReference type="ARBA" id="ARBA00047857"/>
    </source>
</evidence>
<organism evidence="20 21">
    <name type="scientific">Pyrococcus yayanosii (strain CH1 / JCM 16557)</name>
    <dbReference type="NCBI Taxonomy" id="529709"/>
    <lineage>
        <taxon>Archaea</taxon>
        <taxon>Methanobacteriati</taxon>
        <taxon>Methanobacteriota</taxon>
        <taxon>Thermococci</taxon>
        <taxon>Thermococcales</taxon>
        <taxon>Thermococcaceae</taxon>
        <taxon>Pyrococcus</taxon>
    </lineage>
</organism>
<dbReference type="GeneID" id="10837599"/>
<comment type="pathway">
    <text evidence="2 17">Cofactor biosynthesis; FMN biosynthesis; FMN from riboflavin (CTP route): step 1/1.</text>
</comment>
<protein>
    <recommendedName>
        <fullName evidence="5 17">Riboflavin kinase</fullName>
        <shortName evidence="17">RFK</shortName>
        <ecNumber evidence="4 17">2.7.1.161</ecNumber>
    </recommendedName>
    <alternativeName>
        <fullName evidence="14 17">CTP-dependent riboflavin kinase</fullName>
    </alternativeName>
    <alternativeName>
        <fullName evidence="15 17">CTP:riboflavin 5'-phosphotransferase</fullName>
    </alternativeName>
    <alternativeName>
        <fullName evidence="13 17">Flavokinase</fullName>
    </alternativeName>
</protein>
<reference evidence="20 21" key="1">
    <citation type="journal article" date="2011" name="J. Bacteriol.">
        <title>Complete genome sequence of the obligate piezophilic hyperthermophilic archaeon Pyrococcus yayanosii CH1.</title>
        <authorList>
            <person name="Jun X."/>
            <person name="Lupeng L."/>
            <person name="Minjuan X."/>
            <person name="Oger P."/>
            <person name="Fengping W."/>
            <person name="Jebbar M."/>
            <person name="Xiang X."/>
        </authorList>
    </citation>
    <scope>NUCLEOTIDE SEQUENCE [LARGE SCALE GENOMIC DNA]</scope>
    <source>
        <strain evidence="21">CH1 / JCM 16557</strain>
    </source>
</reference>
<comment type="cofactor">
    <cofactor evidence="17">
        <name>Mg(2+)</name>
        <dbReference type="ChEBI" id="CHEBI:18420"/>
    </cofactor>
    <text evidence="17">Binds 1 Mg(2+) ion per subunit.</text>
</comment>
<dbReference type="InterPro" id="IPR036388">
    <property type="entry name" value="WH-like_DNA-bd_sf"/>
</dbReference>
<dbReference type="GO" id="GO:0003700">
    <property type="term" value="F:DNA-binding transcription factor activity"/>
    <property type="evidence" value="ECO:0007669"/>
    <property type="project" value="InterPro"/>
</dbReference>
<sequence>MKLKTLDLMVRIAERGGIGKPIPLTLRVLAKDLGVSPQTVLRWIGELEEMGYIKRAEEGRGTKIQLTEKGLEFLEELYENLSKALYRGVIIGEVVSGIGEGAYYVRQYAPLIREYLGFDPFPGTLNVKVIFPKTIFDALYSARPIVIPGFVKEGRSFGDVRAYRVRIGGIEGAIVIPSRTIHSPKIAEIISPVNLREKLGLKDGDRIRIEAL</sequence>
<dbReference type="InterPro" id="IPR012318">
    <property type="entry name" value="HTH_CRP"/>
</dbReference>
<dbReference type="HAMAP" id="MF_01285">
    <property type="entry name" value="Riboflavin_kinase"/>
    <property type="match status" value="1"/>
</dbReference>
<dbReference type="Pfam" id="PF13412">
    <property type="entry name" value="HTH_24"/>
    <property type="match status" value="1"/>
</dbReference>
<dbReference type="Gene3D" id="2.40.30.30">
    <property type="entry name" value="Riboflavin kinase-like"/>
    <property type="match status" value="1"/>
</dbReference>
<dbReference type="GO" id="GO:0003677">
    <property type="term" value="F:DNA binding"/>
    <property type="evidence" value="ECO:0007669"/>
    <property type="project" value="InterPro"/>
</dbReference>
<dbReference type="Pfam" id="PF01982">
    <property type="entry name" value="CTP-dep_RFKase"/>
    <property type="match status" value="1"/>
</dbReference>
<dbReference type="Gene3D" id="1.10.10.10">
    <property type="entry name" value="Winged helix-like DNA-binding domain superfamily/Winged helix DNA-binding domain"/>
    <property type="match status" value="1"/>
</dbReference>
<dbReference type="GO" id="GO:0000287">
    <property type="term" value="F:magnesium ion binding"/>
    <property type="evidence" value="ECO:0007669"/>
    <property type="project" value="UniProtKB-UniRule"/>
</dbReference>
<evidence type="ECO:0000256" key="12">
    <source>
        <dbReference type="ARBA" id="ARBA00022842"/>
    </source>
</evidence>
<dbReference type="InterPro" id="IPR023465">
    <property type="entry name" value="Riboflavin_kinase_dom_sf"/>
</dbReference>
<keyword evidence="11 17" id="KW-0418">Kinase</keyword>
<evidence type="ECO:0000256" key="7">
    <source>
        <dbReference type="ARBA" id="ARBA00022643"/>
    </source>
</evidence>
<feature type="binding site" evidence="17">
    <location>
        <position position="126"/>
    </location>
    <ligand>
        <name>Mg(2+)</name>
        <dbReference type="ChEBI" id="CHEBI:18420"/>
    </ligand>
</feature>
<dbReference type="InterPro" id="IPR000835">
    <property type="entry name" value="HTH_MarR-typ"/>
</dbReference>
<dbReference type="InterPro" id="IPR023602">
    <property type="entry name" value="Riboflavin_kinase_CTP-dep"/>
</dbReference>
<feature type="binding site" evidence="17">
    <location>
        <position position="180"/>
    </location>
    <ligand>
        <name>FMN</name>
        <dbReference type="ChEBI" id="CHEBI:58210"/>
    </ligand>
</feature>
<comment type="catalytic activity">
    <reaction evidence="16 17">
        <text>riboflavin + CTP = CDP + FMN + H(+)</text>
        <dbReference type="Rhea" id="RHEA:25021"/>
        <dbReference type="ChEBI" id="CHEBI:15378"/>
        <dbReference type="ChEBI" id="CHEBI:37563"/>
        <dbReference type="ChEBI" id="CHEBI:57986"/>
        <dbReference type="ChEBI" id="CHEBI:58069"/>
        <dbReference type="ChEBI" id="CHEBI:58210"/>
        <dbReference type="EC" id="2.7.1.161"/>
    </reaction>
</comment>
<dbReference type="KEGG" id="pya:PYCH_10250"/>
<evidence type="ECO:0000256" key="10">
    <source>
        <dbReference type="ARBA" id="ARBA00022741"/>
    </source>
</evidence>
<evidence type="ECO:0000256" key="17">
    <source>
        <dbReference type="HAMAP-Rule" id="MF_01285"/>
    </source>
</evidence>
<dbReference type="UniPathway" id="UPA00276">
    <property type="reaction ID" value="UER00929"/>
</dbReference>
<dbReference type="GO" id="GO:0009398">
    <property type="term" value="P:FMN biosynthetic process"/>
    <property type="evidence" value="ECO:0007669"/>
    <property type="project" value="UniProtKB-UniRule"/>
</dbReference>
<evidence type="ECO:0000256" key="2">
    <source>
        <dbReference type="ARBA" id="ARBA00005219"/>
    </source>
</evidence>
<dbReference type="HOGENOM" id="CLU_088476_0_0_2"/>
<evidence type="ECO:0000256" key="15">
    <source>
        <dbReference type="ARBA" id="ARBA00033116"/>
    </source>
</evidence>
<evidence type="ECO:0000313" key="20">
    <source>
        <dbReference type="EMBL" id="AEH24708.1"/>
    </source>
</evidence>
<feature type="binding site" evidence="17">
    <location>
        <position position="124"/>
    </location>
    <ligand>
        <name>Mg(2+)</name>
        <dbReference type="ChEBI" id="CHEBI:18420"/>
    </ligand>
</feature>
<dbReference type="AlphaFoldDB" id="F8AEM8"/>
<keyword evidence="8 17" id="KW-0808">Transferase</keyword>
<feature type="binding site" evidence="17">
    <location>
        <begin position="97"/>
        <end position="102"/>
    </location>
    <ligand>
        <name>CDP</name>
        <dbReference type="ChEBI" id="CHEBI:58069"/>
    </ligand>
</feature>
<comment type="similarity">
    <text evidence="3 17">Belongs to the archaeal riboflavin kinase family.</text>
</comment>
<dbReference type="InterPro" id="IPR036390">
    <property type="entry name" value="WH_DNA-bd_sf"/>
</dbReference>
<keyword evidence="12 17" id="KW-0460">Magnesium</keyword>
<name>F8AEM8_PYRYC</name>
<accession>F8AEM8</accession>
<dbReference type="Proteomes" id="UP000008386">
    <property type="component" value="Chromosome"/>
</dbReference>
<evidence type="ECO:0000256" key="13">
    <source>
        <dbReference type="ARBA" id="ARBA00029789"/>
    </source>
</evidence>
<dbReference type="InterPro" id="IPR039063">
    <property type="entry name" value="RibK_CTP-dep"/>
</dbReference>